<accession>A0A344UWV1</accession>
<proteinExistence type="predicted"/>
<evidence type="ECO:0000256" key="1">
    <source>
        <dbReference type="SAM" id="MobiDB-lite"/>
    </source>
</evidence>
<dbReference type="Pfam" id="PF17765">
    <property type="entry name" value="MLTR_LBD"/>
    <property type="match status" value="1"/>
</dbReference>
<dbReference type="AlphaFoldDB" id="A0A344UWV1"/>
<feature type="region of interest" description="Disordered" evidence="1">
    <location>
        <begin position="274"/>
        <end position="296"/>
    </location>
</feature>
<dbReference type="InterPro" id="IPR001387">
    <property type="entry name" value="Cro/C1-type_HTH"/>
</dbReference>
<evidence type="ECO:0000313" key="4">
    <source>
        <dbReference type="Proteomes" id="UP000251995"/>
    </source>
</evidence>
<evidence type="ECO:0000313" key="3">
    <source>
        <dbReference type="EMBL" id="AXE39749.1"/>
    </source>
</evidence>
<dbReference type="Proteomes" id="UP000251995">
    <property type="component" value="Chromosome"/>
</dbReference>
<dbReference type="RefSeq" id="WP_114045577.1">
    <property type="nucleotide sequence ID" value="NZ_CP025198.1"/>
</dbReference>
<organism evidence="3 4">
    <name type="scientific">Acidipropionibacterium virtanenii</name>
    <dbReference type="NCBI Taxonomy" id="2057246"/>
    <lineage>
        <taxon>Bacteria</taxon>
        <taxon>Bacillati</taxon>
        <taxon>Actinomycetota</taxon>
        <taxon>Actinomycetes</taxon>
        <taxon>Propionibacteriales</taxon>
        <taxon>Propionibacteriaceae</taxon>
        <taxon>Acidipropionibacterium</taxon>
    </lineage>
</organism>
<dbReference type="CDD" id="cd00093">
    <property type="entry name" value="HTH_XRE"/>
    <property type="match status" value="1"/>
</dbReference>
<dbReference type="Pfam" id="PF13560">
    <property type="entry name" value="HTH_31"/>
    <property type="match status" value="1"/>
</dbReference>
<feature type="domain" description="HTH cro/C1-type" evidence="2">
    <location>
        <begin position="15"/>
        <end position="87"/>
    </location>
</feature>
<dbReference type="EMBL" id="CP025198">
    <property type="protein sequence ID" value="AXE39749.1"/>
    <property type="molecule type" value="Genomic_DNA"/>
</dbReference>
<protein>
    <recommendedName>
        <fullName evidence="2">HTH cro/C1-type domain-containing protein</fullName>
    </recommendedName>
</protein>
<keyword evidence="4" id="KW-1185">Reference proteome</keyword>
<gene>
    <name evidence="3" type="ORF">JS278_02611</name>
</gene>
<dbReference type="InterPro" id="IPR041413">
    <property type="entry name" value="MLTR_LBD"/>
</dbReference>
<evidence type="ECO:0000259" key="2">
    <source>
        <dbReference type="SMART" id="SM00530"/>
    </source>
</evidence>
<dbReference type="SUPFAM" id="SSF47413">
    <property type="entry name" value="lambda repressor-like DNA-binding domains"/>
    <property type="match status" value="1"/>
</dbReference>
<dbReference type="InterPro" id="IPR010982">
    <property type="entry name" value="Lambda_DNA-bd_dom_sf"/>
</dbReference>
<dbReference type="KEGG" id="acij:JS278_02611"/>
<dbReference type="PANTHER" id="PTHR35010">
    <property type="entry name" value="BLL4672 PROTEIN-RELATED"/>
    <property type="match status" value="1"/>
</dbReference>
<dbReference type="GO" id="GO:0003677">
    <property type="term" value="F:DNA binding"/>
    <property type="evidence" value="ECO:0007669"/>
    <property type="project" value="InterPro"/>
</dbReference>
<sequence>MSPQPNNWKSELGEFLQARRAAVAPESVGLPQSDRRRVPGLRREEVAILVGVSTDYYVRLEQGRGGRPSEQLLEAISRTLLLDSTQRAHLYDLAHPRPRRVRRIPQEQMPDMTRAFLSTLAVPALVMSRSMQVIGWNPLASAVFTDYGALPDQERNSARLLFLDEEIAARHRDWETSARGSVGILRKAAGEDPDDTALASLVGELSVRSGTFRRLWAEHHVYEKSTGMNLMRHPDVGDIDLNYVAWTTPATPRQMLVTYMPNDPRSAEAVQLLGSMAAASSSTGPEPPPSARGSRA</sequence>
<dbReference type="OrthoDB" id="3212310at2"/>
<dbReference type="Gene3D" id="1.10.260.40">
    <property type="entry name" value="lambda repressor-like DNA-binding domains"/>
    <property type="match status" value="1"/>
</dbReference>
<dbReference type="PANTHER" id="PTHR35010:SF2">
    <property type="entry name" value="BLL4672 PROTEIN"/>
    <property type="match status" value="1"/>
</dbReference>
<name>A0A344UWV1_9ACTN</name>
<dbReference type="Gene3D" id="3.30.450.180">
    <property type="match status" value="1"/>
</dbReference>
<dbReference type="SMART" id="SM00530">
    <property type="entry name" value="HTH_XRE"/>
    <property type="match status" value="1"/>
</dbReference>
<reference evidence="3 4" key="1">
    <citation type="submission" date="2017-12" db="EMBL/GenBank/DDBJ databases">
        <title>The whole genome sequence of the Acidipropionibacterium virtanenii sp. nov. type strain JS278.</title>
        <authorList>
            <person name="Laine P."/>
            <person name="Deptula P."/>
            <person name="Varmanen P."/>
            <person name="Auvinen P."/>
        </authorList>
    </citation>
    <scope>NUCLEOTIDE SEQUENCE [LARGE SCALE GENOMIC DNA]</scope>
    <source>
        <strain evidence="3 4">JS278</strain>
    </source>
</reference>